<keyword evidence="20" id="KW-0511">Multifunctional enzyme</keyword>
<dbReference type="EMBL" id="CP126208">
    <property type="protein sequence ID" value="WIA09506.1"/>
    <property type="molecule type" value="Genomic_DNA"/>
</dbReference>
<dbReference type="Pfam" id="PF13087">
    <property type="entry name" value="AAA_12"/>
    <property type="match status" value="1"/>
</dbReference>
<dbReference type="PANTHER" id="PTHR10242:SF2">
    <property type="entry name" value="N-GLYCOSYLASE_DNA LYASE"/>
    <property type="match status" value="1"/>
</dbReference>
<dbReference type="InterPro" id="IPR003265">
    <property type="entry name" value="HhH-GPD_domain"/>
</dbReference>
<keyword evidence="10" id="KW-0227">DNA damage</keyword>
<proteinExistence type="inferred from homology"/>
<dbReference type="SUPFAM" id="SSF55945">
    <property type="entry name" value="TATA-box binding protein-like"/>
    <property type="match status" value="1"/>
</dbReference>
<protein>
    <recommendedName>
        <fullName evidence="25">HhH-GPD domain-containing protein</fullName>
    </recommendedName>
</protein>
<dbReference type="Pfam" id="PF07934">
    <property type="entry name" value="OGG_N"/>
    <property type="match status" value="1"/>
</dbReference>
<evidence type="ECO:0000256" key="19">
    <source>
        <dbReference type="ARBA" id="ARBA00023242"/>
    </source>
</evidence>
<dbReference type="InterPro" id="IPR011257">
    <property type="entry name" value="DNA_glycosylase"/>
</dbReference>
<evidence type="ECO:0000313" key="27">
    <source>
        <dbReference type="Proteomes" id="UP001244341"/>
    </source>
</evidence>
<evidence type="ECO:0000256" key="5">
    <source>
        <dbReference type="ARBA" id="ARBA00022485"/>
    </source>
</evidence>
<dbReference type="SMART" id="SM00478">
    <property type="entry name" value="ENDO3c"/>
    <property type="match status" value="1"/>
</dbReference>
<keyword evidence="11" id="KW-0378">Hydrolase</keyword>
<keyword evidence="7" id="KW-0540">Nuclease</keyword>
<evidence type="ECO:0000256" key="22">
    <source>
        <dbReference type="ARBA" id="ARBA00044632"/>
    </source>
</evidence>
<dbReference type="Gene3D" id="3.30.310.40">
    <property type="match status" value="1"/>
</dbReference>
<keyword evidence="5" id="KW-0004">4Fe-4S</keyword>
<dbReference type="SUPFAM" id="SSF48150">
    <property type="entry name" value="DNA-glycosylase"/>
    <property type="match status" value="1"/>
</dbReference>
<dbReference type="Gene3D" id="1.10.340.30">
    <property type="entry name" value="Hypothetical protein, domain 2"/>
    <property type="match status" value="1"/>
</dbReference>
<dbReference type="InterPro" id="IPR052054">
    <property type="entry name" value="Oxidative_DNA_repair_enzyme"/>
</dbReference>
<keyword evidence="14" id="KW-0408">Iron</keyword>
<evidence type="ECO:0000256" key="21">
    <source>
        <dbReference type="ARBA" id="ARBA00023295"/>
    </source>
</evidence>
<keyword evidence="18" id="KW-0456">Lyase</keyword>
<dbReference type="Pfam" id="PF08696">
    <property type="entry name" value="Dna2"/>
    <property type="match status" value="1"/>
</dbReference>
<dbReference type="Gene3D" id="1.10.1670.10">
    <property type="entry name" value="Helix-hairpin-Helix base-excision DNA repair enzymes (C-terminal)"/>
    <property type="match status" value="1"/>
</dbReference>
<evidence type="ECO:0000256" key="4">
    <source>
        <dbReference type="ARBA" id="ARBA00010679"/>
    </source>
</evidence>
<name>A0ABY8TK52_TETOB</name>
<evidence type="ECO:0000256" key="3">
    <source>
        <dbReference type="ARBA" id="ARBA00007913"/>
    </source>
</evidence>
<evidence type="ECO:0000313" key="26">
    <source>
        <dbReference type="EMBL" id="WIA09506.1"/>
    </source>
</evidence>
<keyword evidence="16" id="KW-0238">DNA-binding</keyword>
<dbReference type="Gene3D" id="3.90.320.10">
    <property type="match status" value="1"/>
</dbReference>
<dbReference type="InterPro" id="IPR014808">
    <property type="entry name" value="DNA_replication_fac_Dna2_N"/>
</dbReference>
<keyword evidence="6" id="KW-0235">DNA replication</keyword>
<accession>A0ABY8TK52</accession>
<evidence type="ECO:0000256" key="1">
    <source>
        <dbReference type="ARBA" id="ARBA00001966"/>
    </source>
</evidence>
<keyword evidence="9" id="KW-0547">Nucleotide-binding</keyword>
<dbReference type="InterPro" id="IPR026851">
    <property type="entry name" value="Dna2/JHS1_DEXXQ-box"/>
</dbReference>
<gene>
    <name evidence="26" type="ORF">OEZ85_008904</name>
</gene>
<dbReference type="PANTHER" id="PTHR10242">
    <property type="entry name" value="8-OXOGUANINE DNA GLYCOSYLASE"/>
    <property type="match status" value="1"/>
</dbReference>
<dbReference type="CDD" id="cd18808">
    <property type="entry name" value="SF1_C_Upf1"/>
    <property type="match status" value="1"/>
</dbReference>
<feature type="compositionally biased region" description="Low complexity" evidence="24">
    <location>
        <begin position="674"/>
        <end position="687"/>
    </location>
</feature>
<evidence type="ECO:0000256" key="10">
    <source>
        <dbReference type="ARBA" id="ARBA00022763"/>
    </source>
</evidence>
<comment type="catalytic activity">
    <reaction evidence="22">
        <text>2'-deoxyribonucleotide-(2'-deoxyribose 5'-phosphate)-2'-deoxyribonucleotide-DNA = a 3'-end 2'-deoxyribonucleotide-(2,3-dehydro-2,3-deoxyribose 5'-phosphate)-DNA + a 5'-end 5'-phospho-2'-deoxyribonucleoside-DNA + H(+)</text>
        <dbReference type="Rhea" id="RHEA:66592"/>
        <dbReference type="Rhea" id="RHEA-COMP:13180"/>
        <dbReference type="Rhea" id="RHEA-COMP:16897"/>
        <dbReference type="Rhea" id="RHEA-COMP:17067"/>
        <dbReference type="ChEBI" id="CHEBI:15378"/>
        <dbReference type="ChEBI" id="CHEBI:136412"/>
        <dbReference type="ChEBI" id="CHEBI:157695"/>
        <dbReference type="ChEBI" id="CHEBI:167181"/>
        <dbReference type="EC" id="4.2.99.18"/>
    </reaction>
</comment>
<keyword evidence="17" id="KW-0234">DNA repair</keyword>
<evidence type="ECO:0000256" key="12">
    <source>
        <dbReference type="ARBA" id="ARBA00022806"/>
    </source>
</evidence>
<dbReference type="SUPFAM" id="SSF52540">
    <property type="entry name" value="P-loop containing nucleoside triphosphate hydrolases"/>
    <property type="match status" value="1"/>
</dbReference>
<comment type="subcellular location">
    <subcellularLocation>
        <location evidence="2">Nucleus</location>
    </subcellularLocation>
</comment>
<feature type="compositionally biased region" description="Low complexity" evidence="24">
    <location>
        <begin position="419"/>
        <end position="435"/>
    </location>
</feature>
<feature type="compositionally biased region" description="Low complexity" evidence="24">
    <location>
        <begin position="641"/>
        <end position="665"/>
    </location>
</feature>
<keyword evidence="8" id="KW-0479">Metal-binding</keyword>
<feature type="domain" description="HhH-GPD" evidence="25">
    <location>
        <begin position="140"/>
        <end position="280"/>
    </location>
</feature>
<feature type="region of interest" description="Disordered" evidence="24">
    <location>
        <begin position="382"/>
        <end position="435"/>
    </location>
</feature>
<comment type="similarity">
    <text evidence="4">Belongs to the type-1 OGG1 family.</text>
</comment>
<dbReference type="InterPro" id="IPR023170">
    <property type="entry name" value="HhH_base_excis_C"/>
</dbReference>
<evidence type="ECO:0000256" key="16">
    <source>
        <dbReference type="ARBA" id="ARBA00023125"/>
    </source>
</evidence>
<evidence type="ECO:0000256" key="9">
    <source>
        <dbReference type="ARBA" id="ARBA00022741"/>
    </source>
</evidence>
<evidence type="ECO:0000256" key="20">
    <source>
        <dbReference type="ARBA" id="ARBA00023268"/>
    </source>
</evidence>
<evidence type="ECO:0000256" key="6">
    <source>
        <dbReference type="ARBA" id="ARBA00022705"/>
    </source>
</evidence>
<sequence>MQHHRVQTAAGIADQAAWRSLGTPQSQLLLHNTLPTGQSFRWRLTAAPDTYTGVIGQRVVQLRQLQDDVQWRVLARGPGAAPDADAAALREYFNLDAADLAALYSEWCSRDARFAAVSPHLPGARMLRQDPVECLFEFICSSNNHISRIHGMQLSTATEEALRAAGFGYRAKFIVGSVQQLLSQPGGGEAWLLGLRDKPYAEAHAALCSLPGVGPKVAACICLFSLEKHDAIPVDTHVWDLATRYYAPQLAKKTLNKQLHADIQAVFVQRFGAYAGWAHNTLPPAASHAAAADGCSAGVPGAANKGPTAAAAAAAAAKKAAPKHSFKPFAGRRGGRQEQVLSQLDDEQLEAGAAAAAAVSSQQQRALAAVRELEEFALLYGDEDEDAGGDGDACMEDACQQQQQQQQQQGGPSQRHSDQQPQQQQQQHLSVPAGAGAGSCAAQQAAAAAAPPPPAAAAAAAVDAPAAVGLVGGRAEVYHIVLEVEHAAAGEVMLRCFNPYKGSEVWVQLSHPWADCPIAVGDAANIIGGAAAVDAAGRHVVYLSGSQGLLVMHPDVLLSGTTVTTALTCTRRAWLSERFAAAGGGPSAAALRGTLLHELLQRLLGGAALGADDAPLPGVEQLQSMVHEVLSGCGEALQEKQQQPNSQQQQQQQQQQQPSGHQQQQCSSRVFSLAGGPAPQQQQQQQQAGGCGSGELLVVPFEFKTGKDYFSHKAQVALYLLLMETRYGLGTPPAGLLWNVNSPVMSLVPAKQAELAALLACRNRLAAHLWQEVPPPPSMLGNFNTCARCHSAPVCAAVHAVVERGCAASSGMEPEQWSSLVGPGGVSAAAAEWGSKWLRLIDWEEAAGRARRAEMWALAGAQRQAKGGCIAGLQLLCCHPPQPSSNHAGEQLHLYTFRQLPAADSTSSSSRDGGQQVRLAMAAGRSYLQQHGSALNSDQVAVLRRVLAMQDYCLVLGMPGTGKTSTIVHAVRALVAAGASVLLASYTNSALDNILLKLADAGLHDFLRLGRRGSVHPALQQYMPGGDRYPQRTTAELQQLAASTPVVGCPCLSAHHPLLATRPAFDVVIIDEAGQIALPAVLGALLKARSFVLVGDHYQLPPLVLDKRAAEGGLGVSLFKQLCEAHPGSVVVLAQQYRMCKRVMGLANALVYGGQLVAGSKAVEDAVLQLPRPQALQQCPAWVRRLLGSSCQLAFLDTDAVQPAAAAQDAPAPGRSGVVNAGEASLLMQVLDGLLRCGVPGSDITMVSPYKAQVALLQQLLDDRQASEAAAPAAAGCDPNTLQDAAAASIHSTVAQGSSSSSSAAGVEVLTIDRCQGRDKRVLLLSFVRSNARGAVGGLLGDWQRMNVAFTRAKVLLVMVGSARTLRGGVPLLARMLEYVQREGQLVTLEPDVLQQQQPSTQQAAA</sequence>
<keyword evidence="27" id="KW-1185">Reference proteome</keyword>
<evidence type="ECO:0000256" key="8">
    <source>
        <dbReference type="ARBA" id="ARBA00022723"/>
    </source>
</evidence>
<evidence type="ECO:0000256" key="18">
    <source>
        <dbReference type="ARBA" id="ARBA00023239"/>
    </source>
</evidence>
<keyword evidence="21" id="KW-0326">Glycosidase</keyword>
<evidence type="ECO:0000256" key="7">
    <source>
        <dbReference type="ARBA" id="ARBA00022722"/>
    </source>
</evidence>
<dbReference type="Pfam" id="PF13086">
    <property type="entry name" value="AAA_11"/>
    <property type="match status" value="2"/>
</dbReference>
<evidence type="ECO:0000256" key="11">
    <source>
        <dbReference type="ARBA" id="ARBA00022801"/>
    </source>
</evidence>
<dbReference type="Proteomes" id="UP001244341">
    <property type="component" value="Chromosome 1b"/>
</dbReference>
<keyword evidence="15" id="KW-0411">Iron-sulfur</keyword>
<evidence type="ECO:0000256" key="13">
    <source>
        <dbReference type="ARBA" id="ARBA00022840"/>
    </source>
</evidence>
<dbReference type="InterPro" id="IPR041677">
    <property type="entry name" value="DNA2/NAM7_AAA_11"/>
</dbReference>
<evidence type="ECO:0000256" key="15">
    <source>
        <dbReference type="ARBA" id="ARBA00023014"/>
    </source>
</evidence>
<feature type="compositionally biased region" description="Low complexity" evidence="24">
    <location>
        <begin position="396"/>
        <end position="409"/>
    </location>
</feature>
<evidence type="ECO:0000256" key="2">
    <source>
        <dbReference type="ARBA" id="ARBA00004123"/>
    </source>
</evidence>
<reference evidence="26 27" key="1">
    <citation type="submission" date="2023-05" db="EMBL/GenBank/DDBJ databases">
        <title>A 100% complete, gapless, phased diploid assembly of the Scenedesmus obliquus UTEX 3031 genome.</title>
        <authorList>
            <person name="Biondi T.C."/>
            <person name="Hanschen E.R."/>
            <person name="Kwon T."/>
            <person name="Eng W."/>
            <person name="Kruse C.P.S."/>
            <person name="Koehler S.I."/>
            <person name="Kunde Y."/>
            <person name="Gleasner C.D."/>
            <person name="You Mak K.T."/>
            <person name="Polle J."/>
            <person name="Hovde B.T."/>
            <person name="Starkenburg S.R."/>
        </authorList>
    </citation>
    <scope>NUCLEOTIDE SEQUENCE [LARGE SCALE GENOMIC DNA]</scope>
    <source>
        <strain evidence="26 27">DOE0152z</strain>
    </source>
</reference>
<organism evidence="26 27">
    <name type="scientific">Tetradesmus obliquus</name>
    <name type="common">Green alga</name>
    <name type="synonym">Acutodesmus obliquus</name>
    <dbReference type="NCBI Taxonomy" id="3088"/>
    <lineage>
        <taxon>Eukaryota</taxon>
        <taxon>Viridiplantae</taxon>
        <taxon>Chlorophyta</taxon>
        <taxon>core chlorophytes</taxon>
        <taxon>Chlorophyceae</taxon>
        <taxon>CS clade</taxon>
        <taxon>Sphaeropleales</taxon>
        <taxon>Scenedesmaceae</taxon>
        <taxon>Tetradesmus</taxon>
    </lineage>
</organism>
<feature type="compositionally biased region" description="Acidic residues" evidence="24">
    <location>
        <begin position="382"/>
        <end position="395"/>
    </location>
</feature>
<evidence type="ECO:0000259" key="25">
    <source>
        <dbReference type="SMART" id="SM00478"/>
    </source>
</evidence>
<evidence type="ECO:0000256" key="14">
    <source>
        <dbReference type="ARBA" id="ARBA00023004"/>
    </source>
</evidence>
<evidence type="ECO:0000256" key="24">
    <source>
        <dbReference type="SAM" id="MobiDB-lite"/>
    </source>
</evidence>
<dbReference type="InterPro" id="IPR041679">
    <property type="entry name" value="DNA2/NAM7-like_C"/>
</dbReference>
<dbReference type="InterPro" id="IPR027417">
    <property type="entry name" value="P-loop_NTPase"/>
</dbReference>
<comment type="similarity">
    <text evidence="3">Belongs to the DNA2/NAM7 helicase family.</text>
</comment>
<dbReference type="InterPro" id="IPR012904">
    <property type="entry name" value="OGG_N"/>
</dbReference>
<keyword evidence="12" id="KW-0347">Helicase</keyword>
<comment type="cofactor">
    <cofactor evidence="1">
        <name>[4Fe-4S] cluster</name>
        <dbReference type="ChEBI" id="CHEBI:49883"/>
    </cofactor>
</comment>
<evidence type="ECO:0000256" key="23">
    <source>
        <dbReference type="ARBA" id="ARBA00047995"/>
    </source>
</evidence>
<dbReference type="Gene3D" id="3.40.50.300">
    <property type="entry name" value="P-loop containing nucleotide triphosphate hydrolases"/>
    <property type="match status" value="3"/>
</dbReference>
<keyword evidence="19" id="KW-0539">Nucleus</keyword>
<dbReference type="CDD" id="cd00056">
    <property type="entry name" value="ENDO3c"/>
    <property type="match status" value="1"/>
</dbReference>
<evidence type="ECO:0000256" key="17">
    <source>
        <dbReference type="ARBA" id="ARBA00023204"/>
    </source>
</evidence>
<comment type="catalytic activity">
    <reaction evidence="23">
        <text>ATP + H2O = ADP + phosphate + H(+)</text>
        <dbReference type="Rhea" id="RHEA:13065"/>
        <dbReference type="ChEBI" id="CHEBI:15377"/>
        <dbReference type="ChEBI" id="CHEBI:15378"/>
        <dbReference type="ChEBI" id="CHEBI:30616"/>
        <dbReference type="ChEBI" id="CHEBI:43474"/>
        <dbReference type="ChEBI" id="CHEBI:456216"/>
        <dbReference type="EC" id="3.6.4.12"/>
    </reaction>
</comment>
<dbReference type="InterPro" id="IPR047187">
    <property type="entry name" value="SF1_C_Upf1"/>
</dbReference>
<dbReference type="InterPro" id="IPR011604">
    <property type="entry name" value="PDDEXK-like_dom_sf"/>
</dbReference>
<feature type="region of interest" description="Disordered" evidence="24">
    <location>
        <begin position="637"/>
        <end position="687"/>
    </location>
</feature>
<dbReference type="CDD" id="cd18041">
    <property type="entry name" value="DEXXQc_DNA2"/>
    <property type="match status" value="1"/>
</dbReference>
<keyword evidence="13" id="KW-0067">ATP-binding</keyword>